<sequence>MRDPRTGSRGFDIPRQSAGSHESLAVTGTAGTGERPSPKGDASGPDWRNSYRDVVRVGEFRVMWLAHALSMTGNYLLNIAVTVLVFRQTGSALASGLTLALTFLSPLIAGPLLSGLADLFPRRSVMVVSDVLRAALVMCIGIPGLPVWGIWLLLFCSVLPMLPFGAARAALMSQIVQGERFVAGSTLINLTTQVGTLVGLAAGGAVVALVDARTTVVYNGLTFLLSAAIIALGVRSRPAPTVEGSERPGLWKVVRGGARLVFGDAHLRTLALLAWLAGCYIVPYGLANPMAAEIGGGAAVAGLIMASPSVGAVFGGLVLTRLIGPPTRMRLLAPMAVAASLPLTAWVFGPPLWLMAVLLVLSGMAASYQFVANAAFVLCAPAAGRGLAFGLVAAGLQVVQGIGIATASLLVEFTGSQPVIVAAGALGSLGALGLSIPWSRLSRGTVELMHRSESQ</sequence>
<dbReference type="Gene3D" id="1.20.1250.20">
    <property type="entry name" value="MFS general substrate transporter like domains"/>
    <property type="match status" value="1"/>
</dbReference>
<evidence type="ECO:0000256" key="4">
    <source>
        <dbReference type="ARBA" id="ARBA00022989"/>
    </source>
</evidence>
<evidence type="ECO:0000313" key="8">
    <source>
        <dbReference type="EMBL" id="TDQ53063.1"/>
    </source>
</evidence>
<evidence type="ECO:0000256" key="1">
    <source>
        <dbReference type="ARBA" id="ARBA00004651"/>
    </source>
</evidence>
<dbReference type="InterPro" id="IPR036259">
    <property type="entry name" value="MFS_trans_sf"/>
</dbReference>
<feature type="transmembrane region" description="Helical" evidence="7">
    <location>
        <begin position="417"/>
        <end position="439"/>
    </location>
</feature>
<evidence type="ECO:0000256" key="3">
    <source>
        <dbReference type="ARBA" id="ARBA00022692"/>
    </source>
</evidence>
<evidence type="ECO:0000256" key="7">
    <source>
        <dbReference type="SAM" id="Phobius"/>
    </source>
</evidence>
<proteinExistence type="predicted"/>
<dbReference type="PANTHER" id="PTHR23513">
    <property type="entry name" value="INTEGRAL MEMBRANE EFFLUX PROTEIN-RELATED"/>
    <property type="match status" value="1"/>
</dbReference>
<dbReference type="CDD" id="cd06173">
    <property type="entry name" value="MFS_MefA_like"/>
    <property type="match status" value="1"/>
</dbReference>
<dbReference type="Pfam" id="PF07690">
    <property type="entry name" value="MFS_1"/>
    <property type="match status" value="1"/>
</dbReference>
<evidence type="ECO:0000256" key="5">
    <source>
        <dbReference type="ARBA" id="ARBA00023136"/>
    </source>
</evidence>
<dbReference type="RefSeq" id="WP_133741163.1">
    <property type="nucleotide sequence ID" value="NZ_SNYN01000005.1"/>
</dbReference>
<dbReference type="GO" id="GO:0022857">
    <property type="term" value="F:transmembrane transporter activity"/>
    <property type="evidence" value="ECO:0007669"/>
    <property type="project" value="InterPro"/>
</dbReference>
<feature type="transmembrane region" description="Helical" evidence="7">
    <location>
        <begin position="150"/>
        <end position="171"/>
    </location>
</feature>
<dbReference type="Proteomes" id="UP000295281">
    <property type="component" value="Unassembled WGS sequence"/>
</dbReference>
<keyword evidence="9" id="KW-1185">Reference proteome</keyword>
<evidence type="ECO:0000256" key="2">
    <source>
        <dbReference type="ARBA" id="ARBA00022475"/>
    </source>
</evidence>
<feature type="transmembrane region" description="Helical" evidence="7">
    <location>
        <begin position="216"/>
        <end position="234"/>
    </location>
</feature>
<feature type="transmembrane region" description="Helical" evidence="7">
    <location>
        <begin position="183"/>
        <end position="210"/>
    </location>
</feature>
<evidence type="ECO:0000256" key="6">
    <source>
        <dbReference type="SAM" id="MobiDB-lite"/>
    </source>
</evidence>
<name>A0A4R6V334_9ACTN</name>
<feature type="transmembrane region" description="Helical" evidence="7">
    <location>
        <begin position="298"/>
        <end position="319"/>
    </location>
</feature>
<dbReference type="OrthoDB" id="3227279at2"/>
<keyword evidence="3 7" id="KW-0812">Transmembrane</keyword>
<evidence type="ECO:0000313" key="9">
    <source>
        <dbReference type="Proteomes" id="UP000295281"/>
    </source>
</evidence>
<dbReference type="InterPro" id="IPR022324">
    <property type="entry name" value="Bacilysin_exporter_BacE_put"/>
</dbReference>
<dbReference type="EMBL" id="SNYN01000005">
    <property type="protein sequence ID" value="TDQ53063.1"/>
    <property type="molecule type" value="Genomic_DNA"/>
</dbReference>
<feature type="region of interest" description="Disordered" evidence="6">
    <location>
        <begin position="1"/>
        <end position="46"/>
    </location>
</feature>
<feature type="transmembrane region" description="Helical" evidence="7">
    <location>
        <begin position="62"/>
        <end position="86"/>
    </location>
</feature>
<feature type="transmembrane region" description="Helical" evidence="7">
    <location>
        <begin position="92"/>
        <end position="113"/>
    </location>
</feature>
<keyword evidence="5 7" id="KW-0472">Membrane</keyword>
<reference evidence="8 9" key="1">
    <citation type="submission" date="2019-03" db="EMBL/GenBank/DDBJ databases">
        <title>Genomic Encyclopedia of Type Strains, Phase IV (KMG-IV): sequencing the most valuable type-strain genomes for metagenomic binning, comparative biology and taxonomic classification.</title>
        <authorList>
            <person name="Goeker M."/>
        </authorList>
    </citation>
    <scope>NUCLEOTIDE SEQUENCE [LARGE SCALE GENOMIC DNA]</scope>
    <source>
        <strain evidence="8 9">DSM 46770</strain>
    </source>
</reference>
<feature type="transmembrane region" description="Helical" evidence="7">
    <location>
        <begin position="387"/>
        <end position="411"/>
    </location>
</feature>
<feature type="transmembrane region" description="Helical" evidence="7">
    <location>
        <begin position="265"/>
        <end position="286"/>
    </location>
</feature>
<comment type="caution">
    <text evidence="8">The sequence shown here is derived from an EMBL/GenBank/DDBJ whole genome shotgun (WGS) entry which is preliminary data.</text>
</comment>
<dbReference type="SUPFAM" id="SSF103473">
    <property type="entry name" value="MFS general substrate transporter"/>
    <property type="match status" value="1"/>
</dbReference>
<feature type="transmembrane region" description="Helical" evidence="7">
    <location>
        <begin position="331"/>
        <end position="348"/>
    </location>
</feature>
<accession>A0A4R6V334</accession>
<organism evidence="8 9">
    <name type="scientific">Actinorugispora endophytica</name>
    <dbReference type="NCBI Taxonomy" id="1605990"/>
    <lineage>
        <taxon>Bacteria</taxon>
        <taxon>Bacillati</taxon>
        <taxon>Actinomycetota</taxon>
        <taxon>Actinomycetes</taxon>
        <taxon>Streptosporangiales</taxon>
        <taxon>Nocardiopsidaceae</taxon>
        <taxon>Actinorugispora</taxon>
    </lineage>
</organism>
<feature type="transmembrane region" description="Helical" evidence="7">
    <location>
        <begin position="354"/>
        <end position="380"/>
    </location>
</feature>
<gene>
    <name evidence="8" type="ORF">EV190_105182</name>
</gene>
<keyword evidence="4 7" id="KW-1133">Transmembrane helix</keyword>
<keyword evidence="2" id="KW-1003">Cell membrane</keyword>
<dbReference type="PANTHER" id="PTHR23513:SF11">
    <property type="entry name" value="STAPHYLOFERRIN A TRANSPORTER"/>
    <property type="match status" value="1"/>
</dbReference>
<protein>
    <submittedName>
        <fullName evidence="8">Putative MFS family arabinose efflux permease</fullName>
    </submittedName>
</protein>
<comment type="subcellular location">
    <subcellularLocation>
        <location evidence="1">Cell membrane</location>
        <topology evidence="1">Multi-pass membrane protein</topology>
    </subcellularLocation>
</comment>
<dbReference type="PRINTS" id="PR01988">
    <property type="entry name" value="EXPORTERBACE"/>
</dbReference>
<dbReference type="InterPro" id="IPR011701">
    <property type="entry name" value="MFS"/>
</dbReference>
<dbReference type="GO" id="GO:0005886">
    <property type="term" value="C:plasma membrane"/>
    <property type="evidence" value="ECO:0007669"/>
    <property type="project" value="UniProtKB-SubCell"/>
</dbReference>
<dbReference type="AlphaFoldDB" id="A0A4R6V334"/>